<dbReference type="Pfam" id="PF00535">
    <property type="entry name" value="Glycos_transf_2"/>
    <property type="match status" value="1"/>
</dbReference>
<comment type="caution">
    <text evidence="3">The sequence shown here is derived from an EMBL/GenBank/DDBJ whole genome shotgun (WGS) entry which is preliminary data.</text>
</comment>
<evidence type="ECO:0000313" key="3">
    <source>
        <dbReference type="EMBL" id="OGC55267.1"/>
    </source>
</evidence>
<proteinExistence type="predicted"/>
<reference evidence="3 4" key="1">
    <citation type="journal article" date="2016" name="Nat. Commun.">
        <title>Thousands of microbial genomes shed light on interconnected biogeochemical processes in an aquifer system.</title>
        <authorList>
            <person name="Anantharaman K."/>
            <person name="Brown C.T."/>
            <person name="Hug L.A."/>
            <person name="Sharon I."/>
            <person name="Castelle C.J."/>
            <person name="Probst A.J."/>
            <person name="Thomas B.C."/>
            <person name="Singh A."/>
            <person name="Wilkins M.J."/>
            <person name="Karaoz U."/>
            <person name="Brodie E.L."/>
            <person name="Williams K.H."/>
            <person name="Hubbard S.S."/>
            <person name="Banfield J.F."/>
        </authorList>
    </citation>
    <scope>NUCLEOTIDE SEQUENCE [LARGE SCALE GENOMIC DNA]</scope>
</reference>
<dbReference type="Gene3D" id="3.90.550.10">
    <property type="entry name" value="Spore Coat Polysaccharide Biosynthesis Protein SpsA, Chain A"/>
    <property type="match status" value="1"/>
</dbReference>
<evidence type="ECO:0000313" key="4">
    <source>
        <dbReference type="Proteomes" id="UP000176504"/>
    </source>
</evidence>
<dbReference type="CDD" id="cd04179">
    <property type="entry name" value="DPM_DPG-synthase_like"/>
    <property type="match status" value="1"/>
</dbReference>
<feature type="domain" description="Glycosyltransferase 2-like" evidence="2">
    <location>
        <begin position="8"/>
        <end position="171"/>
    </location>
</feature>
<organism evidence="3 4">
    <name type="scientific">candidate division WWE3 bacterium RIFCSPLOWO2_01_FULL_41_18</name>
    <dbReference type="NCBI Taxonomy" id="1802625"/>
    <lineage>
        <taxon>Bacteria</taxon>
        <taxon>Katanobacteria</taxon>
    </lineage>
</organism>
<sequence>MGNYKKLSVVIPVYNEEKTIDLILEKVKAANCFDLKKEIIVVNDASTDETGRKLKKYSKELTVIDQQVNIGKGAALRLGFSRATGDIVIVQDADLEYDPNEYEDLVKPIVENRADVVYGSRLMTGRSHRVLFFWHFIANTFLTFLSNMFSNLNLTDMETGYKVFRKETLNEIYPKLKSNRFGIEPEITAYVGKLASRGKCRVYEVGISYYGRTYEEGKKIGVKDAFNALWSIIKFNLWG</sequence>
<feature type="transmembrane region" description="Helical" evidence="1">
    <location>
        <begin position="130"/>
        <end position="149"/>
    </location>
</feature>
<dbReference type="InterPro" id="IPR029044">
    <property type="entry name" value="Nucleotide-diphossugar_trans"/>
</dbReference>
<dbReference type="SUPFAM" id="SSF53448">
    <property type="entry name" value="Nucleotide-diphospho-sugar transferases"/>
    <property type="match status" value="1"/>
</dbReference>
<dbReference type="InterPro" id="IPR050256">
    <property type="entry name" value="Glycosyltransferase_2"/>
</dbReference>
<dbReference type="PANTHER" id="PTHR48090">
    <property type="entry name" value="UNDECAPRENYL-PHOSPHATE 4-DEOXY-4-FORMAMIDO-L-ARABINOSE TRANSFERASE-RELATED"/>
    <property type="match status" value="1"/>
</dbReference>
<protein>
    <submittedName>
        <fullName evidence="3">Glycosyl transferase</fullName>
    </submittedName>
</protein>
<gene>
    <name evidence="3" type="ORF">A3A78_04810</name>
</gene>
<dbReference type="PANTHER" id="PTHR48090:SF7">
    <property type="entry name" value="RFBJ PROTEIN"/>
    <property type="match status" value="1"/>
</dbReference>
<keyword evidence="1" id="KW-1133">Transmembrane helix</keyword>
<evidence type="ECO:0000259" key="2">
    <source>
        <dbReference type="Pfam" id="PF00535"/>
    </source>
</evidence>
<accession>A0A1F4VDM9</accession>
<dbReference type="InterPro" id="IPR001173">
    <property type="entry name" value="Glyco_trans_2-like"/>
</dbReference>
<name>A0A1F4VDM9_UNCKA</name>
<keyword evidence="3" id="KW-0808">Transferase</keyword>
<dbReference type="GO" id="GO:0016740">
    <property type="term" value="F:transferase activity"/>
    <property type="evidence" value="ECO:0007669"/>
    <property type="project" value="UniProtKB-KW"/>
</dbReference>
<dbReference type="EMBL" id="MEVI01000003">
    <property type="protein sequence ID" value="OGC55267.1"/>
    <property type="molecule type" value="Genomic_DNA"/>
</dbReference>
<evidence type="ECO:0000256" key="1">
    <source>
        <dbReference type="SAM" id="Phobius"/>
    </source>
</evidence>
<keyword evidence="1" id="KW-0812">Transmembrane</keyword>
<dbReference type="Proteomes" id="UP000176504">
    <property type="component" value="Unassembled WGS sequence"/>
</dbReference>
<keyword evidence="1" id="KW-0472">Membrane</keyword>
<dbReference type="AlphaFoldDB" id="A0A1F4VDM9"/>